<dbReference type="AlphaFoldDB" id="A0A1C6RDN1"/>
<proteinExistence type="predicted"/>
<organism evidence="1 2">
    <name type="scientific">Micromonospora nigra</name>
    <dbReference type="NCBI Taxonomy" id="145857"/>
    <lineage>
        <taxon>Bacteria</taxon>
        <taxon>Bacillati</taxon>
        <taxon>Actinomycetota</taxon>
        <taxon>Actinomycetes</taxon>
        <taxon>Micromonosporales</taxon>
        <taxon>Micromonosporaceae</taxon>
        <taxon>Micromonospora</taxon>
    </lineage>
</organism>
<dbReference type="GO" id="GO:0004089">
    <property type="term" value="F:carbonate dehydratase activity"/>
    <property type="evidence" value="ECO:0007669"/>
    <property type="project" value="InterPro"/>
</dbReference>
<dbReference type="Gene3D" id="3.40.1050.10">
    <property type="entry name" value="Carbonic anhydrase"/>
    <property type="match status" value="1"/>
</dbReference>
<name>A0A1C6RDN1_9ACTN</name>
<dbReference type="InterPro" id="IPR036874">
    <property type="entry name" value="Carbonic_anhydrase_sf"/>
</dbReference>
<reference evidence="1 2" key="1">
    <citation type="submission" date="2016-06" db="EMBL/GenBank/DDBJ databases">
        <authorList>
            <person name="Kjaerup R.B."/>
            <person name="Dalgaard T.S."/>
            <person name="Juul-Madsen H.R."/>
        </authorList>
    </citation>
    <scope>NUCLEOTIDE SEQUENCE [LARGE SCALE GENOMIC DNA]</scope>
    <source>
        <strain evidence="1 2">DSM 43818</strain>
    </source>
</reference>
<dbReference type="RefSeq" id="WP_091075974.1">
    <property type="nucleotide sequence ID" value="NZ_FMHT01000003.1"/>
</dbReference>
<dbReference type="SUPFAM" id="SSF53056">
    <property type="entry name" value="beta-carbonic anhydrase, cab"/>
    <property type="match status" value="1"/>
</dbReference>
<dbReference type="Proteomes" id="UP000199699">
    <property type="component" value="Unassembled WGS sequence"/>
</dbReference>
<dbReference type="Pfam" id="PF20393">
    <property type="entry name" value="Pro_CA_2"/>
    <property type="match status" value="1"/>
</dbReference>
<evidence type="ECO:0000313" key="1">
    <source>
        <dbReference type="EMBL" id="SCL15267.1"/>
    </source>
</evidence>
<gene>
    <name evidence="1" type="ORF">GA0070616_0678</name>
</gene>
<dbReference type="STRING" id="145857.GA0070616_0678"/>
<keyword evidence="2" id="KW-1185">Reference proteome</keyword>
<dbReference type="EMBL" id="FMHT01000003">
    <property type="protein sequence ID" value="SCL15267.1"/>
    <property type="molecule type" value="Genomic_DNA"/>
</dbReference>
<sequence>MPDRFATILTCIDGRIQRPLDEWTRAHLDVDYVDTITEPGPESAVVSGDGLAALMAKVRVSQDAHGSRVLVIAGHSDCAGNPVSDDEHRRQLRAAATRLAAQLPGTRILALHAGTCGAGCWAPTLVAEVVAGATAAD</sequence>
<evidence type="ECO:0000313" key="2">
    <source>
        <dbReference type="Proteomes" id="UP000199699"/>
    </source>
</evidence>
<protein>
    <recommendedName>
        <fullName evidence="3">Carbonic anhydrase</fullName>
    </recommendedName>
</protein>
<dbReference type="InterPro" id="IPR046871">
    <property type="entry name" value="Pro_CA_2"/>
</dbReference>
<evidence type="ECO:0008006" key="3">
    <source>
        <dbReference type="Google" id="ProtNLM"/>
    </source>
</evidence>
<dbReference type="GO" id="GO:0008270">
    <property type="term" value="F:zinc ion binding"/>
    <property type="evidence" value="ECO:0007669"/>
    <property type="project" value="InterPro"/>
</dbReference>
<accession>A0A1C6RDN1</accession>
<dbReference type="OrthoDB" id="9794613at2"/>